<name>A0A246JLU4_9BURK</name>
<comment type="caution">
    <text evidence="4">The sequence shown here is derived from an EMBL/GenBank/DDBJ whole genome shotgun (WGS) entry which is preliminary data.</text>
</comment>
<dbReference type="Gene3D" id="3.90.79.10">
    <property type="entry name" value="Nucleoside Triphosphate Pyrophosphohydrolase"/>
    <property type="match status" value="1"/>
</dbReference>
<gene>
    <name evidence="4" type="ORF">CDN99_01325</name>
</gene>
<accession>A0A246JLU4</accession>
<dbReference type="InterPro" id="IPR020084">
    <property type="entry name" value="NUDIX_hydrolase_CS"/>
</dbReference>
<dbReference type="EMBL" id="NIOF01000001">
    <property type="protein sequence ID" value="OWQ93169.1"/>
    <property type="molecule type" value="Genomic_DNA"/>
</dbReference>
<proteinExistence type="predicted"/>
<keyword evidence="5" id="KW-1185">Reference proteome</keyword>
<dbReference type="Pfam" id="PF15916">
    <property type="entry name" value="DUF4743"/>
    <property type="match status" value="1"/>
</dbReference>
<evidence type="ECO:0000313" key="4">
    <source>
        <dbReference type="EMBL" id="OWQ93169.1"/>
    </source>
</evidence>
<organism evidence="4 5">
    <name type="scientific">Roseateles aquatilis</name>
    <dbReference type="NCBI Taxonomy" id="431061"/>
    <lineage>
        <taxon>Bacteria</taxon>
        <taxon>Pseudomonadati</taxon>
        <taxon>Pseudomonadota</taxon>
        <taxon>Betaproteobacteria</taxon>
        <taxon>Burkholderiales</taxon>
        <taxon>Sphaerotilaceae</taxon>
        <taxon>Roseateles</taxon>
    </lineage>
</organism>
<keyword evidence="2" id="KW-0378">Hydrolase</keyword>
<evidence type="ECO:0000256" key="2">
    <source>
        <dbReference type="ARBA" id="ARBA00022801"/>
    </source>
</evidence>
<evidence type="ECO:0000259" key="3">
    <source>
        <dbReference type="PROSITE" id="PS51462"/>
    </source>
</evidence>
<protein>
    <recommendedName>
        <fullName evidence="3">Nudix hydrolase domain-containing protein</fullName>
    </recommendedName>
</protein>
<dbReference type="AlphaFoldDB" id="A0A246JLU4"/>
<feature type="domain" description="Nudix hydrolase" evidence="3">
    <location>
        <begin position="145"/>
        <end position="282"/>
    </location>
</feature>
<dbReference type="Gene3D" id="3.30.750.160">
    <property type="match status" value="1"/>
</dbReference>
<dbReference type="CDD" id="cd03676">
    <property type="entry name" value="NUDIX_Tnr3_like"/>
    <property type="match status" value="1"/>
</dbReference>
<sequence>MAAGPHRGGLIENRAMLSLLPPSLVAAIPRCLQQARQPLPKGLLPLRLGDVPIGRLHPMRQAVLKDVWPELELHDGVLRWDAASLSVDERSDRIGEVARALRDRGVITGWRDERYACERPTSDPCDQRGDVLFRLERAAFRFFGLMSRAVHVNGFLPGARLVCGRRAMTKATDPGRLDNLAAGGLAADEDLVACARRELREEAGVPMSVSAAVQSRGSLRSLRMEPEGLHDEVLHVFSLQLPAGFVPRNGDGEVSEFLTLDLESLAQRLAGGEFSHDAAAVSAFGLQHAQALGDLRA</sequence>
<dbReference type="SUPFAM" id="SSF55811">
    <property type="entry name" value="Nudix"/>
    <property type="match status" value="1"/>
</dbReference>
<evidence type="ECO:0000256" key="1">
    <source>
        <dbReference type="ARBA" id="ARBA00001946"/>
    </source>
</evidence>
<dbReference type="GO" id="GO:0016787">
    <property type="term" value="F:hydrolase activity"/>
    <property type="evidence" value="ECO:0007669"/>
    <property type="project" value="UniProtKB-KW"/>
</dbReference>
<dbReference type="InterPro" id="IPR000086">
    <property type="entry name" value="NUDIX_hydrolase_dom"/>
</dbReference>
<reference evidence="4 5" key="1">
    <citation type="journal article" date="2008" name="Int. J. Syst. Evol. Microbiol.">
        <title>Description of Roseateles aquatilis sp. nov. and Roseateles terrae sp. nov., in the class Betaproteobacteria, and emended description of the genus Roseateles.</title>
        <authorList>
            <person name="Gomila M."/>
            <person name="Bowien B."/>
            <person name="Falsen E."/>
            <person name="Moore E.R."/>
            <person name="Lalucat J."/>
        </authorList>
    </citation>
    <scope>NUCLEOTIDE SEQUENCE [LARGE SCALE GENOMIC DNA]</scope>
    <source>
        <strain evidence="4 5">CCUG 48205</strain>
    </source>
</reference>
<dbReference type="InterPro" id="IPR015797">
    <property type="entry name" value="NUDIX_hydrolase-like_dom_sf"/>
</dbReference>
<dbReference type="Proteomes" id="UP000197468">
    <property type="component" value="Unassembled WGS sequence"/>
</dbReference>
<dbReference type="PROSITE" id="PS00893">
    <property type="entry name" value="NUDIX_BOX"/>
    <property type="match status" value="1"/>
</dbReference>
<comment type="cofactor">
    <cofactor evidence="1">
        <name>Mg(2+)</name>
        <dbReference type="ChEBI" id="CHEBI:18420"/>
    </cofactor>
</comment>
<evidence type="ECO:0000313" key="5">
    <source>
        <dbReference type="Proteomes" id="UP000197468"/>
    </source>
</evidence>
<dbReference type="PROSITE" id="PS51462">
    <property type="entry name" value="NUDIX"/>
    <property type="match status" value="1"/>
</dbReference>
<dbReference type="Pfam" id="PF00293">
    <property type="entry name" value="NUDIX"/>
    <property type="match status" value="1"/>
</dbReference>
<dbReference type="InterPro" id="IPR031804">
    <property type="entry name" value="DUF4743"/>
</dbReference>